<proteinExistence type="predicted"/>
<reference evidence="3" key="1">
    <citation type="journal article" date="2019" name="Int. J. Syst. Evol. Microbiol.">
        <title>The Global Catalogue of Microorganisms (GCM) 10K type strain sequencing project: providing services to taxonomists for standard genome sequencing and annotation.</title>
        <authorList>
            <consortium name="The Broad Institute Genomics Platform"/>
            <consortium name="The Broad Institute Genome Sequencing Center for Infectious Disease"/>
            <person name="Wu L."/>
            <person name="Ma J."/>
        </authorList>
    </citation>
    <scope>NUCLEOTIDE SEQUENCE [LARGE SCALE GENOMIC DNA]</scope>
    <source>
        <strain evidence="3">CGMCC 4.7304</strain>
    </source>
</reference>
<keyword evidence="1" id="KW-0812">Transmembrane</keyword>
<dbReference type="Proteomes" id="UP001596083">
    <property type="component" value="Unassembled WGS sequence"/>
</dbReference>
<comment type="caution">
    <text evidence="2">The sequence shown here is derived from an EMBL/GenBank/DDBJ whole genome shotgun (WGS) entry which is preliminary data.</text>
</comment>
<dbReference type="EMBL" id="JBHSPB010000003">
    <property type="protein sequence ID" value="MFC5719857.1"/>
    <property type="molecule type" value="Genomic_DNA"/>
</dbReference>
<evidence type="ECO:0008006" key="4">
    <source>
        <dbReference type="Google" id="ProtNLM"/>
    </source>
</evidence>
<evidence type="ECO:0000256" key="1">
    <source>
        <dbReference type="SAM" id="Phobius"/>
    </source>
</evidence>
<keyword evidence="1" id="KW-1133">Transmembrane helix</keyword>
<gene>
    <name evidence="2" type="ORF">ACFP1Z_06650</name>
</gene>
<feature type="transmembrane region" description="Helical" evidence="1">
    <location>
        <begin position="106"/>
        <end position="124"/>
    </location>
</feature>
<accession>A0ABW0YWF6</accession>
<feature type="transmembrane region" description="Helical" evidence="1">
    <location>
        <begin position="52"/>
        <end position="69"/>
    </location>
</feature>
<keyword evidence="3" id="KW-1185">Reference proteome</keyword>
<evidence type="ECO:0000313" key="2">
    <source>
        <dbReference type="EMBL" id="MFC5719857.1"/>
    </source>
</evidence>
<feature type="transmembrane region" description="Helical" evidence="1">
    <location>
        <begin position="75"/>
        <end position="94"/>
    </location>
</feature>
<sequence length="165" mass="18174">MSRRHTTVRIPQQPRSWRRQPTPVVVVVPEQLTWRQRAAYAIGHAAWRRRRAFLPTAATLACFTATAVAHLLAPWLWIPLALVTAAALVQLAWAPVREPGIRTRRYGLVAMTLTAGTCATASVAFGPTAAPLPLLWLLLALAAHITRHRLHPAARPAEQAPEENS</sequence>
<organism evidence="2 3">
    <name type="scientific">Streptomyces gamaensis</name>
    <dbReference type="NCBI Taxonomy" id="1763542"/>
    <lineage>
        <taxon>Bacteria</taxon>
        <taxon>Bacillati</taxon>
        <taxon>Actinomycetota</taxon>
        <taxon>Actinomycetes</taxon>
        <taxon>Kitasatosporales</taxon>
        <taxon>Streptomycetaceae</taxon>
        <taxon>Streptomyces</taxon>
    </lineage>
</organism>
<evidence type="ECO:0000313" key="3">
    <source>
        <dbReference type="Proteomes" id="UP001596083"/>
    </source>
</evidence>
<dbReference type="RefSeq" id="WP_390314951.1">
    <property type="nucleotide sequence ID" value="NZ_JBHSPB010000003.1"/>
</dbReference>
<name>A0ABW0YWF6_9ACTN</name>
<protein>
    <recommendedName>
        <fullName evidence="4">Integral membrane protein</fullName>
    </recommendedName>
</protein>
<keyword evidence="1" id="KW-0472">Membrane</keyword>